<evidence type="ECO:0000259" key="1">
    <source>
        <dbReference type="Pfam" id="PF13280"/>
    </source>
</evidence>
<dbReference type="EMBL" id="BBNS01000013">
    <property type="protein sequence ID" value="GAL71473.1"/>
    <property type="molecule type" value="Genomic_DNA"/>
</dbReference>
<dbReference type="AlphaFoldDB" id="A0A090W5L5"/>
<evidence type="ECO:0000313" key="3">
    <source>
        <dbReference type="EMBL" id="GAL71473.1"/>
    </source>
</evidence>
<accession>A0A090W5L5</accession>
<keyword evidence="6" id="KW-1185">Reference proteome</keyword>
<comment type="caution">
    <text evidence="3">The sequence shown here is derived from an EMBL/GenBank/DDBJ whole genome shotgun (WGS) entry which is preliminary data.</text>
</comment>
<gene>
    <name evidence="2" type="ORF">JCM19301_3528</name>
    <name evidence="3" type="ORF">JCM19302_1642</name>
    <name evidence="4" type="ORF">JCM19538_3029</name>
</gene>
<dbReference type="InterPro" id="IPR026881">
    <property type="entry name" value="WYL_dom"/>
</dbReference>
<dbReference type="STRING" id="504487.JCM19538_3029"/>
<dbReference type="EMBL" id="BBNR01000002">
    <property type="protein sequence ID" value="GAL65843.1"/>
    <property type="molecule type" value="Genomic_DNA"/>
</dbReference>
<organism evidence="3 5">
    <name type="scientific">Jejuia pallidilutea</name>
    <dbReference type="NCBI Taxonomy" id="504487"/>
    <lineage>
        <taxon>Bacteria</taxon>
        <taxon>Pseudomonadati</taxon>
        <taxon>Bacteroidota</taxon>
        <taxon>Flavobacteriia</taxon>
        <taxon>Flavobacteriales</taxon>
        <taxon>Flavobacteriaceae</taxon>
        <taxon>Jejuia</taxon>
    </lineage>
</organism>
<reference evidence="6" key="1">
    <citation type="journal article" date="2014" name="Genome Announc.">
        <title>Draft Genome Sequence of Marine Flavobacterium Jejuia pallidilutea Strain 11shimoA1 and Pigmentation Mutants.</title>
        <authorList>
            <person name="Takatani N."/>
            <person name="Nakanishi M."/>
            <person name="Meirelles P."/>
            <person name="Mino S."/>
            <person name="Suda W."/>
            <person name="Oshima K."/>
            <person name="Hattori M."/>
            <person name="Ohkuma M."/>
            <person name="Hosokawa M."/>
            <person name="Miyashita K."/>
            <person name="Thompson F.L."/>
            <person name="Niwa A."/>
            <person name="Sawabe T."/>
            <person name="Sawabe T."/>
        </authorList>
    </citation>
    <scope>NUCLEOTIDE SEQUENCE [LARGE SCALE GENOMIC DNA]</scope>
    <source>
        <strain evidence="6">JCM 19538</strain>
    </source>
</reference>
<dbReference type="Pfam" id="PF13280">
    <property type="entry name" value="WYL"/>
    <property type="match status" value="1"/>
</dbReference>
<evidence type="ECO:0000313" key="4">
    <source>
        <dbReference type="EMBL" id="GAL88516.1"/>
    </source>
</evidence>
<name>A0A090W5L5_9FLAO</name>
<dbReference type="Proteomes" id="UP000030184">
    <property type="component" value="Unassembled WGS sequence"/>
</dbReference>
<dbReference type="Proteomes" id="UP000029646">
    <property type="component" value="Unassembled WGS sequence"/>
</dbReference>
<sequence length="131" mass="15907">MVEVAQQLLLRFENHSKYNRLAEALIKFQDEEEQENNAKKILFYDNNEEYKGVKYLKPIYIAIQKKQVLQITYKGFQDKEQSVFQFHPHVLKQYNRRWFVFGFNKTKNITAWSIPLDERLTGLRYLKMKII</sequence>
<dbReference type="Proteomes" id="UP000029641">
    <property type="component" value="Unassembled WGS sequence"/>
</dbReference>
<dbReference type="PROSITE" id="PS52050">
    <property type="entry name" value="WYL"/>
    <property type="match status" value="1"/>
</dbReference>
<evidence type="ECO:0000313" key="2">
    <source>
        <dbReference type="EMBL" id="GAL65843.1"/>
    </source>
</evidence>
<dbReference type="eggNOG" id="COG2378">
    <property type="taxonomic scope" value="Bacteria"/>
</dbReference>
<feature type="domain" description="WYL" evidence="1">
    <location>
        <begin position="55"/>
        <end position="107"/>
    </location>
</feature>
<protein>
    <submittedName>
        <fullName evidence="3">Putative transcriptional regulator</fullName>
    </submittedName>
</protein>
<proteinExistence type="predicted"/>
<dbReference type="EMBL" id="BBNY01000003">
    <property type="protein sequence ID" value="GAL88516.1"/>
    <property type="molecule type" value="Genomic_DNA"/>
</dbReference>
<evidence type="ECO:0000313" key="5">
    <source>
        <dbReference type="Proteomes" id="UP000029646"/>
    </source>
</evidence>
<evidence type="ECO:0000313" key="6">
    <source>
        <dbReference type="Proteomes" id="UP000030184"/>
    </source>
</evidence>